<name>A0ABU1A333_9FLAO</name>
<dbReference type="InterPro" id="IPR015424">
    <property type="entry name" value="PyrdxlP-dep_Trfase"/>
</dbReference>
<evidence type="ECO:0000259" key="2">
    <source>
        <dbReference type="Pfam" id="PF00266"/>
    </source>
</evidence>
<evidence type="ECO:0000313" key="3">
    <source>
        <dbReference type="EMBL" id="MDQ7918120.1"/>
    </source>
</evidence>
<evidence type="ECO:0000313" key="4">
    <source>
        <dbReference type="Proteomes" id="UP001230915"/>
    </source>
</evidence>
<dbReference type="Pfam" id="PF00266">
    <property type="entry name" value="Aminotran_5"/>
    <property type="match status" value="1"/>
</dbReference>
<dbReference type="GO" id="GO:0008483">
    <property type="term" value="F:transaminase activity"/>
    <property type="evidence" value="ECO:0007669"/>
    <property type="project" value="UniProtKB-KW"/>
</dbReference>
<dbReference type="Gene3D" id="3.90.1150.10">
    <property type="entry name" value="Aspartate Aminotransferase, domain 1"/>
    <property type="match status" value="1"/>
</dbReference>
<dbReference type="PANTHER" id="PTHR43586">
    <property type="entry name" value="CYSTEINE DESULFURASE"/>
    <property type="match status" value="1"/>
</dbReference>
<accession>A0ABU1A333</accession>
<keyword evidence="3" id="KW-0032">Aminotransferase</keyword>
<dbReference type="PANTHER" id="PTHR43586:SF15">
    <property type="entry name" value="BLR3095 PROTEIN"/>
    <property type="match status" value="1"/>
</dbReference>
<protein>
    <submittedName>
        <fullName evidence="3">Aminotransferase class V-fold PLP-dependent enzyme</fullName>
    </submittedName>
</protein>
<dbReference type="InterPro" id="IPR000192">
    <property type="entry name" value="Aminotrans_V_dom"/>
</dbReference>
<dbReference type="RefSeq" id="WP_308865090.1">
    <property type="nucleotide sequence ID" value="NZ_JAVHUL010000032.1"/>
</dbReference>
<comment type="caution">
    <text evidence="3">The sequence shown here is derived from an EMBL/GenBank/DDBJ whole genome shotgun (WGS) entry which is preliminary data.</text>
</comment>
<feature type="domain" description="Aminotransferase class V" evidence="2">
    <location>
        <begin position="52"/>
        <end position="352"/>
    </location>
</feature>
<dbReference type="InterPro" id="IPR015421">
    <property type="entry name" value="PyrdxlP-dep_Trfase_major"/>
</dbReference>
<keyword evidence="3" id="KW-0808">Transferase</keyword>
<evidence type="ECO:0000256" key="1">
    <source>
        <dbReference type="ARBA" id="ARBA00022898"/>
    </source>
</evidence>
<sequence>MNNLRKHFPLIEQYTYLNTAAAGLLSEAVFDYQQDKNIDFLLQGSLGRDKEANILTEVREKIAYFFSAEASRVALVPNFSFGFNTILEGFSAGTKFLLLENDYPSINLAVETRDFNITYAQIDENLEQNILQKVETEKPEVLALSLVQYLNGIKIDLHFIQELKKKFPELLIIADGTQYLGTEAFNFAASGIDVLGASAYKWLNAGFGNGFFMFTQQAEHKISPKTEGSGSHMGKYKENELHLLGNLEPGHLNFTTMGSIKIALELQENIGLQKLEQHIQMLYAEAKKEFANLGLLEESVLNRKQHSPIFNLKGDKKLFQQLTQKDIICSQRGDGIRVSFHYYNTFKDLEMLVGVLRK</sequence>
<proteinExistence type="predicted"/>
<keyword evidence="4" id="KW-1185">Reference proteome</keyword>
<dbReference type="InterPro" id="IPR015422">
    <property type="entry name" value="PyrdxlP-dep_Trfase_small"/>
</dbReference>
<dbReference type="SUPFAM" id="SSF53383">
    <property type="entry name" value="PLP-dependent transferases"/>
    <property type="match status" value="1"/>
</dbReference>
<dbReference type="Gene3D" id="3.40.640.10">
    <property type="entry name" value="Type I PLP-dependent aspartate aminotransferase-like (Major domain)"/>
    <property type="match status" value="1"/>
</dbReference>
<gene>
    <name evidence="3" type="ORF">RBU60_11075</name>
</gene>
<dbReference type="EMBL" id="JAVHUL010000032">
    <property type="protein sequence ID" value="MDQ7918120.1"/>
    <property type="molecule type" value="Genomic_DNA"/>
</dbReference>
<dbReference type="Proteomes" id="UP001230915">
    <property type="component" value="Unassembled WGS sequence"/>
</dbReference>
<organism evidence="3 4">
    <name type="scientific">Mesonia profundi</name>
    <dbReference type="NCBI Taxonomy" id="3070998"/>
    <lineage>
        <taxon>Bacteria</taxon>
        <taxon>Pseudomonadati</taxon>
        <taxon>Bacteroidota</taxon>
        <taxon>Flavobacteriia</taxon>
        <taxon>Flavobacteriales</taxon>
        <taxon>Flavobacteriaceae</taxon>
        <taxon>Mesonia</taxon>
    </lineage>
</organism>
<reference evidence="3 4" key="1">
    <citation type="submission" date="2023-08" db="EMBL/GenBank/DDBJ databases">
        <title>Mesonia sp. MT50, isolated from deep-sea sediment of the Mariana Trench.</title>
        <authorList>
            <person name="Fu H."/>
        </authorList>
    </citation>
    <scope>NUCLEOTIDE SEQUENCE [LARGE SCALE GENOMIC DNA]</scope>
    <source>
        <strain evidence="3 4">MT50</strain>
    </source>
</reference>
<keyword evidence="1" id="KW-0663">Pyridoxal phosphate</keyword>